<proteinExistence type="predicted"/>
<comment type="caution">
    <text evidence="1">The sequence shown here is derived from an EMBL/GenBank/DDBJ whole genome shotgun (WGS) entry which is preliminary data.</text>
</comment>
<accession>A0A2M7G7K9</accession>
<reference evidence="1 2" key="1">
    <citation type="submission" date="2017-09" db="EMBL/GenBank/DDBJ databases">
        <title>Depth-based differentiation of microbial function through sediment-hosted aquifers and enrichment of novel symbionts in the deep terrestrial subsurface.</title>
        <authorList>
            <person name="Probst A.J."/>
            <person name="Ladd B."/>
            <person name="Jarett J.K."/>
            <person name="Geller-Mcgrath D.E."/>
            <person name="Sieber C.M."/>
            <person name="Emerson J.B."/>
            <person name="Anantharaman K."/>
            <person name="Thomas B.C."/>
            <person name="Malmstrom R."/>
            <person name="Stieglmeier M."/>
            <person name="Klingl A."/>
            <person name="Woyke T."/>
            <person name="Ryan C.M."/>
            <person name="Banfield J.F."/>
        </authorList>
    </citation>
    <scope>NUCLEOTIDE SEQUENCE [LARGE SCALE GENOMIC DNA]</scope>
    <source>
        <strain evidence="1">CG17_big_fil_post_rev_8_21_14_2_50_48_46</strain>
    </source>
</reference>
<dbReference type="Proteomes" id="UP000231019">
    <property type="component" value="Unassembled WGS sequence"/>
</dbReference>
<evidence type="ECO:0000313" key="2">
    <source>
        <dbReference type="Proteomes" id="UP000231019"/>
    </source>
</evidence>
<dbReference type="EMBL" id="PFFQ01000016">
    <property type="protein sequence ID" value="PIW18007.1"/>
    <property type="molecule type" value="Genomic_DNA"/>
</dbReference>
<evidence type="ECO:0000313" key="1">
    <source>
        <dbReference type="EMBL" id="PIW18007.1"/>
    </source>
</evidence>
<protein>
    <submittedName>
        <fullName evidence="1">Uncharacterized protein</fullName>
    </submittedName>
</protein>
<sequence>MITQKYVAHYISHGVILHRYFIGDSADEVGSAAFWDQHIKELFAQHPFTDYWAGLDLQIWHMDSPRLDEMRAQGLVNLEDFDLVKAGCQVAAGLFFSKDRLDLGVFPPGYQADSVSPNKLTVTNLNDARRTLSHEAGHFHAMMSGYGSTSAFISKELTRCFSELRPPQAQNEGECWAEVYRAFMGSDEVRGTFSDGVQYTPAQNLRLFNLMRAAYWLQGNLNQRIIDRLQVSNSLCFWQDFSLQNQLFQAPKLVSNGWFGVDANWNKHKWSQNKTTGQWAWERV</sequence>
<dbReference type="AlphaFoldDB" id="A0A2M7G7K9"/>
<organism evidence="1 2">
    <name type="scientific">bacterium (Candidatus Blackallbacteria) CG17_big_fil_post_rev_8_21_14_2_50_48_46</name>
    <dbReference type="NCBI Taxonomy" id="2014261"/>
    <lineage>
        <taxon>Bacteria</taxon>
        <taxon>Candidatus Blackallbacteria</taxon>
    </lineage>
</organism>
<name>A0A2M7G7K9_9BACT</name>
<gene>
    <name evidence="1" type="ORF">COW36_06600</name>
</gene>